<evidence type="ECO:0000313" key="1">
    <source>
        <dbReference type="EMBL" id="ANU56326.1"/>
    </source>
</evidence>
<keyword evidence="2" id="KW-1185">Reference proteome</keyword>
<sequence length="321" mass="37260">MMKMDMKKIMIYLLSGLLLLTGCSEEELTSQLDTTPEYEKILAVDENASQADKTIYEWYKKYNTAFLYKFDDKDVHWLWSGTFVCYYEPWDVESEEDMAMLEEQLAVIETNLLSKYSEETLRQSLPYKVFLMKELRSRDSSLSSAWTTALSNGQDAMLVGYMQKSGSPFANSKFDSELGNIFSTFFFNSLNKRPDKFFESRIPVKYSLLTCPEDPAIEEEQKIKPDFDNPDHVANVCGYIVGYLSARTRLPNEIQDYADYLTFLTKNPGSEIRKITGFYWRIAWRATLFIEYCMEANGEDLIAVQNAAFPDDKVTMDDFKY</sequence>
<organism evidence="1 2">
    <name type="scientific">Bacteroides caecimuris</name>
    <dbReference type="NCBI Taxonomy" id="1796613"/>
    <lineage>
        <taxon>Bacteria</taxon>
        <taxon>Pseudomonadati</taxon>
        <taxon>Bacteroidota</taxon>
        <taxon>Bacteroidia</taxon>
        <taxon>Bacteroidales</taxon>
        <taxon>Bacteroidaceae</taxon>
        <taxon>Bacteroides</taxon>
    </lineage>
</organism>
<dbReference type="AlphaFoldDB" id="A0A1C7GX39"/>
<dbReference type="KEGG" id="bcae:A4V03_01030"/>
<accession>A0A1C7GX39</accession>
<dbReference type="Gene3D" id="3.40.390.70">
    <property type="match status" value="1"/>
</dbReference>
<name>A0A1C7GX39_9BACE</name>
<gene>
    <name evidence="1" type="ORF">A4V03_01030</name>
</gene>
<protein>
    <submittedName>
        <fullName evidence="1">Uncharacterized protein</fullName>
    </submittedName>
</protein>
<dbReference type="Proteomes" id="UP000092631">
    <property type="component" value="Chromosome"/>
</dbReference>
<proteinExistence type="predicted"/>
<reference evidence="2" key="1">
    <citation type="submission" date="2016-04" db="EMBL/GenBank/DDBJ databases">
        <title>Complete Genome Sequences of Twelve Strains of a Stable Defined Moderately Diverse Mouse Microbiota 2 (sDMDMm2).</title>
        <authorList>
            <person name="Uchimura Y."/>
            <person name="Wyss M."/>
            <person name="Brugiroux S."/>
            <person name="Limenitakis J.P."/>
            <person name="Stecher B."/>
            <person name="McCoy K.D."/>
            <person name="Macpherson A.J."/>
        </authorList>
    </citation>
    <scope>NUCLEOTIDE SEQUENCE [LARGE SCALE GENOMIC DNA]</scope>
    <source>
        <strain evidence="2">I48</strain>
    </source>
</reference>
<dbReference type="EMBL" id="CP015401">
    <property type="protein sequence ID" value="ANU56326.1"/>
    <property type="molecule type" value="Genomic_DNA"/>
</dbReference>
<dbReference type="RefSeq" id="WP_065537615.1">
    <property type="nucleotide sequence ID" value="NZ_CASOOE010000085.1"/>
</dbReference>
<dbReference type="PROSITE" id="PS51257">
    <property type="entry name" value="PROKAR_LIPOPROTEIN"/>
    <property type="match status" value="1"/>
</dbReference>
<evidence type="ECO:0000313" key="2">
    <source>
        <dbReference type="Proteomes" id="UP000092631"/>
    </source>
</evidence>